<accession>A0A1S1V6N1</accession>
<sequence length="569" mass="63395">MNALKNLRIRSRLLVLIAVFMISYLLIALASYTYLGESYDSLEKVYKDQLKTVENFMDMRNQTRAYTANIYDYILGGGKEKDLKEKIEGRKQNMEELLVELESVSDTEEEKSSIADLKSKLLEFQVVNDKTIELAESGDLAGAYSYAKSNEKQIESIQDDIREYSKRSEEQSEQIYSQSEQNKRNSFYIIGILIAVTIATTVVVSLLIIKSIIDPLKYVVDVLQKMTQGDFSFGVEDGNEKNEIGLMIGSLANMREAIAGIIGSVKNESEEVIGYAAQLDINVEKIDRESDEIKERVEELSATVEETAASSEEIAATTNEMQENIARTFKKIQDANSSIEEIDEKALKLKRDAEESRSEALEVYSEVNEEIVRAMEASKNIEKIKLLSETILGITSQTELLALNAAIESARAGEVGKGFAVVAGEIRKLSEDSKQAANEINDVVGVVVSIVEDFAKTSRKMLGFIEEKVVVDYDVLVETGENYSKDLSFILGVTRDFEATMDLLENTMKNMASSIGDISIASADEASNITDISHSTAEMAEDIKAIYRDTKSTSESMQRLFSDVQKFSI</sequence>
<keyword evidence="1" id="KW-0145">Chemotaxis</keyword>
<dbReference type="GO" id="GO:0004888">
    <property type="term" value="F:transmembrane signaling receptor activity"/>
    <property type="evidence" value="ECO:0007669"/>
    <property type="project" value="InterPro"/>
</dbReference>
<keyword evidence="5" id="KW-1133">Transmembrane helix</keyword>
<evidence type="ECO:0000256" key="2">
    <source>
        <dbReference type="ARBA" id="ARBA00029447"/>
    </source>
</evidence>
<protein>
    <submittedName>
        <fullName evidence="8">Methyl-accepting chemotaxis protein 2</fullName>
    </submittedName>
</protein>
<evidence type="ECO:0000313" key="8">
    <source>
        <dbReference type="EMBL" id="OHW62296.1"/>
    </source>
</evidence>
<comment type="caution">
    <text evidence="8">The sequence shown here is derived from an EMBL/GenBank/DDBJ whole genome shotgun (WGS) entry which is preliminary data.</text>
</comment>
<dbReference type="SMART" id="SM00304">
    <property type="entry name" value="HAMP"/>
    <property type="match status" value="1"/>
</dbReference>
<comment type="similarity">
    <text evidence="2">Belongs to the methyl-accepting chemotaxis (MCP) protein family.</text>
</comment>
<dbReference type="EMBL" id="MKIE01000004">
    <property type="protein sequence ID" value="OHW62296.1"/>
    <property type="molecule type" value="Genomic_DNA"/>
</dbReference>
<feature type="domain" description="HAMP" evidence="7">
    <location>
        <begin position="210"/>
        <end position="263"/>
    </location>
</feature>
<feature type="transmembrane region" description="Helical" evidence="5">
    <location>
        <begin position="12"/>
        <end position="35"/>
    </location>
</feature>
<dbReference type="InterPro" id="IPR004089">
    <property type="entry name" value="MCPsignal_dom"/>
</dbReference>
<dbReference type="Pfam" id="PF00672">
    <property type="entry name" value="HAMP"/>
    <property type="match status" value="1"/>
</dbReference>
<keyword evidence="4" id="KW-0175">Coiled coil</keyword>
<keyword evidence="9" id="KW-1185">Reference proteome</keyword>
<dbReference type="InterPro" id="IPR004090">
    <property type="entry name" value="Chemotax_Me-accpt_rcpt"/>
</dbReference>
<keyword evidence="3" id="KW-0807">Transducer</keyword>
<dbReference type="PROSITE" id="PS50111">
    <property type="entry name" value="CHEMOTAXIS_TRANSDUC_2"/>
    <property type="match status" value="1"/>
</dbReference>
<dbReference type="GO" id="GO:0006935">
    <property type="term" value="P:chemotaxis"/>
    <property type="evidence" value="ECO:0007669"/>
    <property type="project" value="UniProtKB-KW"/>
</dbReference>
<dbReference type="STRING" id="39480.EUAN_13660"/>
<evidence type="ECO:0000256" key="5">
    <source>
        <dbReference type="SAM" id="Phobius"/>
    </source>
</evidence>
<feature type="coiled-coil region" evidence="4">
    <location>
        <begin position="276"/>
        <end position="370"/>
    </location>
</feature>
<dbReference type="Gene3D" id="1.10.287.950">
    <property type="entry name" value="Methyl-accepting chemotaxis protein"/>
    <property type="match status" value="1"/>
</dbReference>
<evidence type="ECO:0000313" key="9">
    <source>
        <dbReference type="Proteomes" id="UP000180254"/>
    </source>
</evidence>
<keyword evidence="5" id="KW-0472">Membrane</keyword>
<dbReference type="GO" id="GO:0005886">
    <property type="term" value="C:plasma membrane"/>
    <property type="evidence" value="ECO:0007669"/>
    <property type="project" value="TreeGrafter"/>
</dbReference>
<dbReference type="InterPro" id="IPR051310">
    <property type="entry name" value="MCP_chemotaxis"/>
</dbReference>
<dbReference type="PROSITE" id="PS50885">
    <property type="entry name" value="HAMP"/>
    <property type="match status" value="1"/>
</dbReference>
<evidence type="ECO:0000256" key="1">
    <source>
        <dbReference type="ARBA" id="ARBA00022500"/>
    </source>
</evidence>
<feature type="domain" description="Methyl-accepting transducer" evidence="6">
    <location>
        <begin position="282"/>
        <end position="540"/>
    </location>
</feature>
<name>A0A1S1V6N1_9FIRM</name>
<feature type="coiled-coil region" evidence="4">
    <location>
        <begin position="80"/>
        <end position="111"/>
    </location>
</feature>
<feature type="coiled-coil region" evidence="4">
    <location>
        <begin position="147"/>
        <end position="174"/>
    </location>
</feature>
<reference evidence="8 9" key="1">
    <citation type="submission" date="2016-09" db="EMBL/GenBank/DDBJ databases">
        <title>Genome sequence of Eubacterium angustum.</title>
        <authorList>
            <person name="Poehlein A."/>
            <person name="Daniel R."/>
        </authorList>
    </citation>
    <scope>NUCLEOTIDE SEQUENCE [LARGE SCALE GENOMIC DNA]</scope>
    <source>
        <strain evidence="8 9">DSM 1989</strain>
    </source>
</reference>
<dbReference type="PRINTS" id="PR00260">
    <property type="entry name" value="CHEMTRNSDUCR"/>
</dbReference>
<dbReference type="Gene3D" id="1.10.8.500">
    <property type="entry name" value="HAMP domain in histidine kinase"/>
    <property type="match status" value="1"/>
</dbReference>
<evidence type="ECO:0000256" key="4">
    <source>
        <dbReference type="SAM" id="Coils"/>
    </source>
</evidence>
<dbReference type="SUPFAM" id="SSF58104">
    <property type="entry name" value="Methyl-accepting chemotaxis protein (MCP) signaling domain"/>
    <property type="match status" value="1"/>
</dbReference>
<dbReference type="InterPro" id="IPR003660">
    <property type="entry name" value="HAMP_dom"/>
</dbReference>
<dbReference type="Proteomes" id="UP000180254">
    <property type="component" value="Unassembled WGS sequence"/>
</dbReference>
<evidence type="ECO:0000256" key="3">
    <source>
        <dbReference type="PROSITE-ProRule" id="PRU00284"/>
    </source>
</evidence>
<gene>
    <name evidence="8" type="primary">mcp2_1</name>
    <name evidence="8" type="ORF">EUAN_13660</name>
</gene>
<dbReference type="Pfam" id="PF12729">
    <property type="entry name" value="4HB_MCP_1"/>
    <property type="match status" value="1"/>
</dbReference>
<dbReference type="InterPro" id="IPR024478">
    <property type="entry name" value="HlyB_4HB_MCP"/>
</dbReference>
<dbReference type="PANTHER" id="PTHR43531:SF11">
    <property type="entry name" value="METHYL-ACCEPTING CHEMOTAXIS PROTEIN 3"/>
    <property type="match status" value="1"/>
</dbReference>
<organism evidence="8 9">
    <name type="scientific">Andreesenia angusta</name>
    <dbReference type="NCBI Taxonomy" id="39480"/>
    <lineage>
        <taxon>Bacteria</taxon>
        <taxon>Bacillati</taxon>
        <taxon>Bacillota</taxon>
        <taxon>Tissierellia</taxon>
        <taxon>Tissierellales</taxon>
        <taxon>Gottschalkiaceae</taxon>
        <taxon>Andreesenia</taxon>
    </lineage>
</organism>
<dbReference type="GO" id="GO:0007165">
    <property type="term" value="P:signal transduction"/>
    <property type="evidence" value="ECO:0007669"/>
    <property type="project" value="UniProtKB-KW"/>
</dbReference>
<evidence type="ECO:0000259" key="6">
    <source>
        <dbReference type="PROSITE" id="PS50111"/>
    </source>
</evidence>
<feature type="transmembrane region" description="Helical" evidence="5">
    <location>
        <begin position="187"/>
        <end position="209"/>
    </location>
</feature>
<proteinExistence type="inferred from homology"/>
<dbReference type="PANTHER" id="PTHR43531">
    <property type="entry name" value="PROTEIN ICFG"/>
    <property type="match status" value="1"/>
</dbReference>
<evidence type="ECO:0000259" key="7">
    <source>
        <dbReference type="PROSITE" id="PS50885"/>
    </source>
</evidence>
<dbReference type="RefSeq" id="WP_071062979.1">
    <property type="nucleotide sequence ID" value="NZ_MKIE01000004.1"/>
</dbReference>
<keyword evidence="5" id="KW-0812">Transmembrane</keyword>
<dbReference type="AlphaFoldDB" id="A0A1S1V6N1"/>
<dbReference type="Pfam" id="PF00015">
    <property type="entry name" value="MCPsignal"/>
    <property type="match status" value="1"/>
</dbReference>
<dbReference type="SMART" id="SM00283">
    <property type="entry name" value="MA"/>
    <property type="match status" value="1"/>
</dbReference>